<organism evidence="1 2">
    <name type="scientific">Gossypium stocksii</name>
    <dbReference type="NCBI Taxonomy" id="47602"/>
    <lineage>
        <taxon>Eukaryota</taxon>
        <taxon>Viridiplantae</taxon>
        <taxon>Streptophyta</taxon>
        <taxon>Embryophyta</taxon>
        <taxon>Tracheophyta</taxon>
        <taxon>Spermatophyta</taxon>
        <taxon>Magnoliopsida</taxon>
        <taxon>eudicotyledons</taxon>
        <taxon>Gunneridae</taxon>
        <taxon>Pentapetalae</taxon>
        <taxon>rosids</taxon>
        <taxon>malvids</taxon>
        <taxon>Malvales</taxon>
        <taxon>Malvaceae</taxon>
        <taxon>Malvoideae</taxon>
        <taxon>Gossypium</taxon>
    </lineage>
</organism>
<gene>
    <name evidence="1" type="ORF">J1N35_002571</name>
</gene>
<evidence type="ECO:0000313" key="2">
    <source>
        <dbReference type="Proteomes" id="UP000828251"/>
    </source>
</evidence>
<dbReference type="OrthoDB" id="435881at2759"/>
<dbReference type="SUPFAM" id="SSF48173">
    <property type="entry name" value="Cryptochrome/photolyase FAD-binding domain"/>
    <property type="match status" value="1"/>
</dbReference>
<dbReference type="EMBL" id="JAIQCV010000001">
    <property type="protein sequence ID" value="KAH1131193.1"/>
    <property type="molecule type" value="Genomic_DNA"/>
</dbReference>
<proteinExistence type="predicted"/>
<name>A0A9D4ANN1_9ROSI</name>
<keyword evidence="2" id="KW-1185">Reference proteome</keyword>
<dbReference type="AlphaFoldDB" id="A0A9D4ANN1"/>
<dbReference type="Proteomes" id="UP000828251">
    <property type="component" value="Unassembled WGS sequence"/>
</dbReference>
<protein>
    <submittedName>
        <fullName evidence="1">Uncharacterized protein</fullName>
    </submittedName>
</protein>
<accession>A0A9D4ANN1</accession>
<reference evidence="1 2" key="1">
    <citation type="journal article" date="2021" name="Plant Biotechnol. J.">
        <title>Multi-omics assisted identification of the key and species-specific regulatory components of drought-tolerant mechanisms in Gossypium stocksii.</title>
        <authorList>
            <person name="Yu D."/>
            <person name="Ke L."/>
            <person name="Zhang D."/>
            <person name="Wu Y."/>
            <person name="Sun Y."/>
            <person name="Mei J."/>
            <person name="Sun J."/>
            <person name="Sun Y."/>
        </authorList>
    </citation>
    <scope>NUCLEOTIDE SEQUENCE [LARGE SCALE GENOMIC DNA]</scope>
    <source>
        <strain evidence="2">cv. E1</strain>
        <tissue evidence="1">Leaf</tissue>
    </source>
</reference>
<evidence type="ECO:0000313" key="1">
    <source>
        <dbReference type="EMBL" id="KAH1131193.1"/>
    </source>
</evidence>
<comment type="caution">
    <text evidence="1">The sequence shown here is derived from an EMBL/GenBank/DDBJ whole genome shotgun (WGS) entry which is preliminary data.</text>
</comment>
<dbReference type="InterPro" id="IPR036134">
    <property type="entry name" value="Crypto/Photolyase_FAD-like_sf"/>
</dbReference>
<sequence length="83" mass="9401">MIQGSKFDPEGEYVRAVGVELRLNYLKPIIDISTTREHLRETVYKKWEMEADAKAATSDGMNEEVFDNSVDIEANAIPKAILQ</sequence>